<evidence type="ECO:0000256" key="1">
    <source>
        <dbReference type="SAM" id="MobiDB-lite"/>
    </source>
</evidence>
<dbReference type="HOGENOM" id="CLU_1795057_0_0_11"/>
<keyword evidence="4" id="KW-1185">Reference proteome</keyword>
<evidence type="ECO:0000313" key="3">
    <source>
        <dbReference type="EMBL" id="MDX5893576.1"/>
    </source>
</evidence>
<dbReference type="Proteomes" id="UP001281130">
    <property type="component" value="Unassembled WGS sequence"/>
</dbReference>
<organism evidence="2 4">
    <name type="scientific">Rubrobacter radiotolerans</name>
    <name type="common">Arthrobacter radiotolerans</name>
    <dbReference type="NCBI Taxonomy" id="42256"/>
    <lineage>
        <taxon>Bacteria</taxon>
        <taxon>Bacillati</taxon>
        <taxon>Actinomycetota</taxon>
        <taxon>Rubrobacteria</taxon>
        <taxon>Rubrobacterales</taxon>
        <taxon>Rubrobacteraceae</taxon>
        <taxon>Rubrobacter</taxon>
    </lineage>
</organism>
<evidence type="ECO:0000313" key="4">
    <source>
        <dbReference type="Proteomes" id="UP000025229"/>
    </source>
</evidence>
<proteinExistence type="predicted"/>
<dbReference type="STRING" id="42256.RradSPS_0883"/>
<dbReference type="EMBL" id="CP007514">
    <property type="protein sequence ID" value="AHY46166.1"/>
    <property type="molecule type" value="Genomic_DNA"/>
</dbReference>
<protein>
    <recommendedName>
        <fullName evidence="5">Tetratricopeptide repeat protein</fullName>
    </recommendedName>
</protein>
<sequence>MGFLRRLFGGRGGEPPAEPSGKPLLDREELERIGTEDDLLRDYETASARNFRAMKAEESGEVEVAISLYERNVAEEFVEAHPYERLAVLYERHRRTGDALQVTERFIALAKSGRLPRGAQRSADRRLPDFEARAARYRASEPRQ</sequence>
<dbReference type="KEGG" id="rrd:RradSPS_0883"/>
<dbReference type="EMBL" id="JAWXXX010000001">
    <property type="protein sequence ID" value="MDX5893576.1"/>
    <property type="molecule type" value="Genomic_DNA"/>
</dbReference>
<gene>
    <name evidence="2" type="ORF">RradSPS_0883</name>
    <name evidence="3" type="ORF">SIL72_05975</name>
</gene>
<dbReference type="InterPro" id="IPR011990">
    <property type="entry name" value="TPR-like_helical_dom_sf"/>
</dbReference>
<dbReference type="SUPFAM" id="SSF48452">
    <property type="entry name" value="TPR-like"/>
    <property type="match status" value="1"/>
</dbReference>
<evidence type="ECO:0008006" key="5">
    <source>
        <dbReference type="Google" id="ProtNLM"/>
    </source>
</evidence>
<reference evidence="2 4" key="1">
    <citation type="submission" date="2014-03" db="EMBL/GenBank/DDBJ databases">
        <title>Complete genome sequence of the Radio-Resistant Rubrobacter radiotolerans RSPS-4.</title>
        <authorList>
            <person name="Egas C.C."/>
            <person name="Barroso C.C."/>
            <person name="Froufe H.J.C."/>
            <person name="Pacheco J.J."/>
            <person name="Albuquerque L.L."/>
            <person name="da Costa M.M.S."/>
        </authorList>
    </citation>
    <scope>NUCLEOTIDE SEQUENCE [LARGE SCALE GENOMIC DNA]</scope>
    <source>
        <strain evidence="2 4">RSPS-4</strain>
    </source>
</reference>
<dbReference type="OrthoDB" id="1375221at2"/>
<reference evidence="3" key="2">
    <citation type="submission" date="2023-11" db="EMBL/GenBank/DDBJ databases">
        <title>MicrobeMod: A computational toolkit for identifying prokaryotic methylation and restriction-modification with nanopore sequencing.</title>
        <authorList>
            <person name="Crits-Christoph A."/>
            <person name="Kang S.C."/>
            <person name="Lee H."/>
            <person name="Ostrov N."/>
        </authorList>
    </citation>
    <scope>NUCLEOTIDE SEQUENCE</scope>
    <source>
        <strain evidence="3">ATCC 51242</strain>
    </source>
</reference>
<accession>A0A023X1U0</accession>
<evidence type="ECO:0000313" key="2">
    <source>
        <dbReference type="EMBL" id="AHY46166.1"/>
    </source>
</evidence>
<dbReference type="AlphaFoldDB" id="A0A023X1U0"/>
<name>A0A023X1U0_RUBRA</name>
<dbReference type="Proteomes" id="UP000025229">
    <property type="component" value="Chromosome"/>
</dbReference>
<dbReference type="RefSeq" id="WP_051589362.1">
    <property type="nucleotide sequence ID" value="NZ_CP007514.1"/>
</dbReference>
<feature type="region of interest" description="Disordered" evidence="1">
    <location>
        <begin position="1"/>
        <end position="28"/>
    </location>
</feature>